<keyword evidence="3" id="KW-0808">Transferase</keyword>
<dbReference type="AlphaFoldDB" id="A0A6M0JWH3"/>
<dbReference type="PANTHER" id="PTHR41533:SF2">
    <property type="entry name" value="BLR7131 PROTEIN"/>
    <property type="match status" value="1"/>
</dbReference>
<dbReference type="GO" id="GO:0008360">
    <property type="term" value="P:regulation of cell shape"/>
    <property type="evidence" value="ECO:0007669"/>
    <property type="project" value="UniProtKB-UniRule"/>
</dbReference>
<evidence type="ECO:0000256" key="9">
    <source>
        <dbReference type="SAM" id="SignalP"/>
    </source>
</evidence>
<dbReference type="Pfam" id="PF03734">
    <property type="entry name" value="YkuD"/>
    <property type="match status" value="1"/>
</dbReference>
<evidence type="ECO:0000313" key="12">
    <source>
        <dbReference type="Proteomes" id="UP000483379"/>
    </source>
</evidence>
<keyword evidence="9" id="KW-0732">Signal</keyword>
<dbReference type="InterPro" id="IPR002477">
    <property type="entry name" value="Peptidoglycan-bd-like"/>
</dbReference>
<feature type="domain" description="L,D-TPase catalytic" evidence="10">
    <location>
        <begin position="306"/>
        <end position="473"/>
    </location>
</feature>
<dbReference type="InterPro" id="IPR036366">
    <property type="entry name" value="PGBDSf"/>
</dbReference>
<dbReference type="GO" id="GO:0004180">
    <property type="term" value="F:carboxypeptidase activity"/>
    <property type="evidence" value="ECO:0007669"/>
    <property type="project" value="UniProtKB-ARBA"/>
</dbReference>
<name>A0A6M0JWH3_9GAMM</name>
<evidence type="ECO:0000256" key="1">
    <source>
        <dbReference type="ARBA" id="ARBA00004752"/>
    </source>
</evidence>
<dbReference type="Gene3D" id="2.40.440.10">
    <property type="entry name" value="L,D-transpeptidase catalytic domain-like"/>
    <property type="match status" value="1"/>
</dbReference>
<dbReference type="PANTHER" id="PTHR41533">
    <property type="entry name" value="L,D-TRANSPEPTIDASE HI_1667-RELATED"/>
    <property type="match status" value="1"/>
</dbReference>
<dbReference type="EMBL" id="JAAIJQ010000019">
    <property type="protein sequence ID" value="NEV61912.1"/>
    <property type="molecule type" value="Genomic_DNA"/>
</dbReference>
<gene>
    <name evidence="11" type="ORF">G3446_08405</name>
</gene>
<sequence length="583" mass="63692">MKFPLLLRLAVLACVLSPVAVSANPLLARSLDAMSRADTAVVGGIQLLSPRLLADFYTQRGNVLVWTDAQQLRELLEIVDGSAAEGLSPADFHAAALRARSSAGAPRGLSAAERLTADLQLSDALLRYVHHTRFGKLDPKAVDPKWNDRAPVPAAALLADMHGALDAPDLSDFLVSRLAPPFWYQDLKAALANLTDMEHLKGLPPLPSGPNLAKGSRGARVALVRERLQLLGHHDDSALPADLELFDDALAEAVMAFQRRVGLSPDGVVGPRTLAVINDPVDEAKIEKVRINLERMRWLYDDLPSDYVFVDVANYLAHLVRNGEIAWSTRVIVGTEKDQTPMFRDSMEHLVFNPTWSVPISIQKKMGNVSAKYTLVDRRTGRKTNGGNASNYKRYRVVQKPGPGNALGQVKFMFPNRHAVYLHDTPSRGLFGRSQRALSHGCVRVQNPLKLAELLLGESGWSPSRIGSAVKRARTRYVHLDEHLPVLLYYLTARANAQGGVYFRKDIYGRDPALREAFAGEVRRARIAFDEASPIPAGEAVSDPAPGLDSGDPEMLDRGSDPSPAPAPSGEGVRLTQTEEREG</sequence>
<dbReference type="UniPathway" id="UPA00219"/>
<evidence type="ECO:0000256" key="6">
    <source>
        <dbReference type="ARBA" id="ARBA00023316"/>
    </source>
</evidence>
<feature type="signal peptide" evidence="9">
    <location>
        <begin position="1"/>
        <end position="23"/>
    </location>
</feature>
<dbReference type="CDD" id="cd16913">
    <property type="entry name" value="YkuD_like"/>
    <property type="match status" value="1"/>
</dbReference>
<dbReference type="PROSITE" id="PS52029">
    <property type="entry name" value="LD_TPASE"/>
    <property type="match status" value="1"/>
</dbReference>
<dbReference type="InterPro" id="IPR052905">
    <property type="entry name" value="LD-transpeptidase_YkuD-like"/>
</dbReference>
<evidence type="ECO:0000313" key="11">
    <source>
        <dbReference type="EMBL" id="NEV61912.1"/>
    </source>
</evidence>
<dbReference type="Proteomes" id="UP000483379">
    <property type="component" value="Unassembled WGS sequence"/>
</dbReference>
<evidence type="ECO:0000256" key="7">
    <source>
        <dbReference type="PROSITE-ProRule" id="PRU01373"/>
    </source>
</evidence>
<keyword evidence="4 7" id="KW-0133">Cell shape</keyword>
<feature type="active site" description="Nucleophile" evidence="7">
    <location>
        <position position="442"/>
    </location>
</feature>
<dbReference type="GO" id="GO:0009252">
    <property type="term" value="P:peptidoglycan biosynthetic process"/>
    <property type="evidence" value="ECO:0007669"/>
    <property type="project" value="UniProtKB-UniPathway"/>
</dbReference>
<dbReference type="InterPro" id="IPR038063">
    <property type="entry name" value="Transpep_catalytic_dom"/>
</dbReference>
<comment type="pathway">
    <text evidence="1 7">Cell wall biogenesis; peptidoglycan biosynthesis.</text>
</comment>
<dbReference type="GO" id="GO:0071555">
    <property type="term" value="P:cell wall organization"/>
    <property type="evidence" value="ECO:0007669"/>
    <property type="project" value="UniProtKB-UniRule"/>
</dbReference>
<dbReference type="SUPFAM" id="SSF141523">
    <property type="entry name" value="L,D-transpeptidase catalytic domain-like"/>
    <property type="match status" value="1"/>
</dbReference>
<feature type="region of interest" description="Disordered" evidence="8">
    <location>
        <begin position="534"/>
        <end position="583"/>
    </location>
</feature>
<protein>
    <submittedName>
        <fullName evidence="11">L,D-transpeptidase family protein</fullName>
    </submittedName>
</protein>
<dbReference type="Pfam" id="PF20142">
    <property type="entry name" value="Scaffold"/>
    <property type="match status" value="1"/>
</dbReference>
<evidence type="ECO:0000256" key="2">
    <source>
        <dbReference type="ARBA" id="ARBA00005992"/>
    </source>
</evidence>
<dbReference type="SUPFAM" id="SSF47090">
    <property type="entry name" value="PGBD-like"/>
    <property type="match status" value="1"/>
</dbReference>
<dbReference type="InterPro" id="IPR036365">
    <property type="entry name" value="PGBD-like_sf"/>
</dbReference>
<evidence type="ECO:0000256" key="4">
    <source>
        <dbReference type="ARBA" id="ARBA00022960"/>
    </source>
</evidence>
<keyword evidence="5 7" id="KW-0573">Peptidoglycan synthesis</keyword>
<reference evidence="11 12" key="1">
    <citation type="submission" date="2020-02" db="EMBL/GenBank/DDBJ databases">
        <title>Genome sequences of Thiorhodococcus mannitoliphagus and Thiorhodococcus minor, purple sulfur photosynthetic bacteria in the gammaproteobacterial family, Chromatiaceae.</title>
        <authorList>
            <person name="Aviles F.A."/>
            <person name="Meyer T.E."/>
            <person name="Kyndt J.A."/>
        </authorList>
    </citation>
    <scope>NUCLEOTIDE SEQUENCE [LARGE SCALE GENOMIC DNA]</scope>
    <source>
        <strain evidence="11 12">DSM 11518</strain>
    </source>
</reference>
<feature type="active site" description="Proton donor/acceptor" evidence="7">
    <location>
        <position position="423"/>
    </location>
</feature>
<dbReference type="GO" id="GO:0016740">
    <property type="term" value="F:transferase activity"/>
    <property type="evidence" value="ECO:0007669"/>
    <property type="project" value="UniProtKB-KW"/>
</dbReference>
<feature type="chain" id="PRO_5027114194" evidence="9">
    <location>
        <begin position="24"/>
        <end position="583"/>
    </location>
</feature>
<proteinExistence type="inferred from homology"/>
<dbReference type="Pfam" id="PF01471">
    <property type="entry name" value="PG_binding_1"/>
    <property type="match status" value="1"/>
</dbReference>
<comment type="similarity">
    <text evidence="2">Belongs to the YkuD family.</text>
</comment>
<comment type="caution">
    <text evidence="11">The sequence shown here is derived from an EMBL/GenBank/DDBJ whole genome shotgun (WGS) entry which is preliminary data.</text>
</comment>
<evidence type="ECO:0000256" key="3">
    <source>
        <dbReference type="ARBA" id="ARBA00022679"/>
    </source>
</evidence>
<evidence type="ECO:0000259" key="10">
    <source>
        <dbReference type="PROSITE" id="PS52029"/>
    </source>
</evidence>
<keyword evidence="6 7" id="KW-0961">Cell wall biogenesis/degradation</keyword>
<organism evidence="11 12">
    <name type="scientific">Thiorhodococcus minor</name>
    <dbReference type="NCBI Taxonomy" id="57489"/>
    <lineage>
        <taxon>Bacteria</taxon>
        <taxon>Pseudomonadati</taxon>
        <taxon>Pseudomonadota</taxon>
        <taxon>Gammaproteobacteria</taxon>
        <taxon>Chromatiales</taxon>
        <taxon>Chromatiaceae</taxon>
        <taxon>Thiorhodococcus</taxon>
    </lineage>
</organism>
<dbReference type="InterPro" id="IPR045380">
    <property type="entry name" value="LD_TPept_scaffold_dom"/>
</dbReference>
<dbReference type="RefSeq" id="WP_164452388.1">
    <property type="nucleotide sequence ID" value="NZ_JAAIJQ010000019.1"/>
</dbReference>
<dbReference type="Gene3D" id="1.10.101.10">
    <property type="entry name" value="PGBD-like superfamily/PGBD"/>
    <property type="match status" value="1"/>
</dbReference>
<keyword evidence="12" id="KW-1185">Reference proteome</keyword>
<evidence type="ECO:0000256" key="8">
    <source>
        <dbReference type="SAM" id="MobiDB-lite"/>
    </source>
</evidence>
<dbReference type="InterPro" id="IPR005490">
    <property type="entry name" value="LD_TPept_cat_dom"/>
</dbReference>
<accession>A0A6M0JWH3</accession>
<evidence type="ECO:0000256" key="5">
    <source>
        <dbReference type="ARBA" id="ARBA00022984"/>
    </source>
</evidence>